<reference evidence="3" key="1">
    <citation type="journal article" date="2019" name="Int. J. Syst. Evol. Microbiol.">
        <title>The Global Catalogue of Microorganisms (GCM) 10K type strain sequencing project: providing services to taxonomists for standard genome sequencing and annotation.</title>
        <authorList>
            <consortium name="The Broad Institute Genomics Platform"/>
            <consortium name="The Broad Institute Genome Sequencing Center for Infectious Disease"/>
            <person name="Wu L."/>
            <person name="Ma J."/>
        </authorList>
    </citation>
    <scope>NUCLEOTIDE SEQUENCE [LARGE SCALE GENOMIC DNA]</scope>
    <source>
        <strain evidence="3">LMG 24813</strain>
    </source>
</reference>
<evidence type="ECO:0000313" key="2">
    <source>
        <dbReference type="EMBL" id="MFC4201301.1"/>
    </source>
</evidence>
<keyword evidence="1" id="KW-1133">Transmembrane helix</keyword>
<dbReference type="RefSeq" id="WP_217963325.1">
    <property type="nucleotide sequence ID" value="NZ_JAHTBN010000002.1"/>
</dbReference>
<protein>
    <submittedName>
        <fullName evidence="2">Uncharacterized protein</fullName>
    </submittedName>
</protein>
<keyword evidence="1" id="KW-0812">Transmembrane</keyword>
<organism evidence="2 3">
    <name type="scientific">Candidimonas humi</name>
    <dbReference type="NCBI Taxonomy" id="683355"/>
    <lineage>
        <taxon>Bacteria</taxon>
        <taxon>Pseudomonadati</taxon>
        <taxon>Pseudomonadota</taxon>
        <taxon>Betaproteobacteria</taxon>
        <taxon>Burkholderiales</taxon>
        <taxon>Alcaligenaceae</taxon>
        <taxon>Candidimonas</taxon>
    </lineage>
</organism>
<accession>A0ABV8NZH6</accession>
<gene>
    <name evidence="2" type="ORF">ACFOY1_10090</name>
</gene>
<evidence type="ECO:0000313" key="3">
    <source>
        <dbReference type="Proteomes" id="UP001595848"/>
    </source>
</evidence>
<keyword evidence="1" id="KW-0472">Membrane</keyword>
<dbReference type="EMBL" id="JBHSBV010000003">
    <property type="protein sequence ID" value="MFC4201301.1"/>
    <property type="molecule type" value="Genomic_DNA"/>
</dbReference>
<comment type="caution">
    <text evidence="2">The sequence shown here is derived from an EMBL/GenBank/DDBJ whole genome shotgun (WGS) entry which is preliminary data.</text>
</comment>
<evidence type="ECO:0000256" key="1">
    <source>
        <dbReference type="SAM" id="Phobius"/>
    </source>
</evidence>
<sequence length="151" mass="16009">MNAAQAWDTVFAGAPRVSESGPGFADAPCAVFVLVFVLCMLYVPGYVMGCVRTATVDRVMPPDIAPAPQGAQGKPGSPILGICSVKRINVSLNGLYACTESNGKHPRDILRALAANERLSCGPYSRLIYTLGKNHPGKRHRAAPLPLHLAL</sequence>
<proteinExistence type="predicted"/>
<dbReference type="Proteomes" id="UP001595848">
    <property type="component" value="Unassembled WGS sequence"/>
</dbReference>
<keyword evidence="3" id="KW-1185">Reference proteome</keyword>
<feature type="transmembrane region" description="Helical" evidence="1">
    <location>
        <begin position="30"/>
        <end position="51"/>
    </location>
</feature>
<name>A0ABV8NZH6_9BURK</name>